<dbReference type="Proteomes" id="UP000472277">
    <property type="component" value="Chromosome 6"/>
</dbReference>
<sequence length="543" mass="58452">MGLSPGSFFLEGEQLKPPLGFGETDRGPTTRPQTRAVTRQEAATIQSPPERGGREKELETGISFETPPRPNKEEEGGTDQNTGALDIAENRVFQKCGSVARTFTGSVAMASNSIFESMSSYQPCFIRDPAPGRRFTPPSTNLLSGKMSEGLPLGAQESSSAALVGKLHIADRGMVEVLSDHPGELVRTDSPNFICSVLPTHWRCNKTLPIAFKLPNSPGECKLYWDCQTPVFSISAVCVVALGDIPDGTLVTVMAGNDENYSAELRNATAALKNQVARFNDLRFVGRSGRGKSFTLTITVFTNPPQVATYQRAIKITVDGPREPRHSRQMQTSPSWSYEQSYPYLGQITTPTVHSTTPISPSRSSLSDLSSRLSGPDLTAFSDPRMSLDRPFSSLASLPDSRYPDPRIHYPTGAFTYTPTPVSNGAIGLTMATTPAGRYHTYLPPPYPTNAPQGQGGPFQAGSSPYHLYYSTAAGSYQFSMMAGGGGERSPPRIFPPCTNASTGSSLLHPSLPNQSEGVGVEAEGSHSSSPTNMVPEAVWRPY</sequence>
<dbReference type="GO" id="GO:0030097">
    <property type="term" value="P:hemopoiesis"/>
    <property type="evidence" value="ECO:0007669"/>
    <property type="project" value="TreeGrafter"/>
</dbReference>
<dbReference type="GO" id="GO:0000978">
    <property type="term" value="F:RNA polymerase II cis-regulatory region sequence-specific DNA binding"/>
    <property type="evidence" value="ECO:0007669"/>
    <property type="project" value="TreeGrafter"/>
</dbReference>
<dbReference type="GO" id="GO:0051094">
    <property type="term" value="P:positive regulation of developmental process"/>
    <property type="evidence" value="ECO:0007669"/>
    <property type="project" value="UniProtKB-ARBA"/>
</dbReference>
<feature type="binding site" evidence="6">
    <location>
        <position position="287"/>
    </location>
    <ligand>
        <name>chloride</name>
        <dbReference type="ChEBI" id="CHEBI:17996"/>
        <label>2</label>
    </ligand>
</feature>
<dbReference type="GO" id="GO:0030182">
    <property type="term" value="P:neuron differentiation"/>
    <property type="evidence" value="ECO:0007669"/>
    <property type="project" value="TreeGrafter"/>
</dbReference>
<feature type="region of interest" description="Disordered" evidence="7">
    <location>
        <begin position="1"/>
        <end position="83"/>
    </location>
</feature>
<dbReference type="PROSITE" id="PS51062">
    <property type="entry name" value="RUNT"/>
    <property type="match status" value="1"/>
</dbReference>
<dbReference type="AlphaFoldDB" id="A0A674BMV1"/>
<dbReference type="Pfam" id="PF08504">
    <property type="entry name" value="RunxI"/>
    <property type="match status" value="1"/>
</dbReference>
<evidence type="ECO:0000313" key="10">
    <source>
        <dbReference type="Proteomes" id="UP000472277"/>
    </source>
</evidence>
<dbReference type="GO" id="GO:0002062">
    <property type="term" value="P:chondrocyte differentiation"/>
    <property type="evidence" value="ECO:0007669"/>
    <property type="project" value="TreeGrafter"/>
</dbReference>
<dbReference type="FunFam" id="2.60.40.720:FF:000004">
    <property type="entry name" value="runt-related transcription factor 3"/>
    <property type="match status" value="1"/>
</dbReference>
<comment type="subcellular location">
    <subcellularLocation>
        <location evidence="1">Nucleus</location>
    </subcellularLocation>
</comment>
<keyword evidence="5" id="KW-0539">Nucleus</keyword>
<evidence type="ECO:0000256" key="3">
    <source>
        <dbReference type="ARBA" id="ARBA00023125"/>
    </source>
</evidence>
<evidence type="ECO:0000256" key="4">
    <source>
        <dbReference type="ARBA" id="ARBA00023163"/>
    </source>
</evidence>
<feature type="region of interest" description="Disordered" evidence="7">
    <location>
        <begin position="352"/>
        <end position="372"/>
    </location>
</feature>
<dbReference type="InterPro" id="IPR016554">
    <property type="entry name" value="TF_Runt-rel_RUNX"/>
</dbReference>
<dbReference type="PIRSF" id="PIRSF009374">
    <property type="entry name" value="TF_Runt-rel_RUNX"/>
    <property type="match status" value="1"/>
</dbReference>
<dbReference type="GO" id="GO:0005524">
    <property type="term" value="F:ATP binding"/>
    <property type="evidence" value="ECO:0007669"/>
    <property type="project" value="InterPro"/>
</dbReference>
<dbReference type="SUPFAM" id="SSF49417">
    <property type="entry name" value="p53-like transcription factors"/>
    <property type="match status" value="1"/>
</dbReference>
<keyword evidence="2" id="KW-0805">Transcription regulation</keyword>
<dbReference type="GO" id="GO:0045944">
    <property type="term" value="P:positive regulation of transcription by RNA polymerase II"/>
    <property type="evidence" value="ECO:0007669"/>
    <property type="project" value="UniProtKB-ARBA"/>
</dbReference>
<feature type="region of interest" description="Disordered" evidence="7">
    <location>
        <begin position="501"/>
        <end position="543"/>
    </location>
</feature>
<dbReference type="InterPro" id="IPR008967">
    <property type="entry name" value="p53-like_TF_DNA-bd_sf"/>
</dbReference>
<evidence type="ECO:0000256" key="2">
    <source>
        <dbReference type="ARBA" id="ARBA00023015"/>
    </source>
</evidence>
<dbReference type="InterPro" id="IPR012346">
    <property type="entry name" value="p53/RUNT-type_TF_DNA-bd_sf"/>
</dbReference>
<dbReference type="Gene3D" id="2.60.40.720">
    <property type="match status" value="2"/>
</dbReference>
<feature type="binding site" evidence="6">
    <location>
        <position position="318"/>
    </location>
    <ligand>
        <name>chloride</name>
        <dbReference type="ChEBI" id="CHEBI:17996"/>
        <label>2</label>
    </ligand>
</feature>
<reference evidence="9" key="2">
    <citation type="submission" date="2025-09" db="UniProtKB">
        <authorList>
            <consortium name="Ensembl"/>
        </authorList>
    </citation>
    <scope>IDENTIFICATION</scope>
</reference>
<dbReference type="GeneTree" id="ENSGT00940000159255"/>
<dbReference type="InterPro" id="IPR027384">
    <property type="entry name" value="Runx_central_dom_sf"/>
</dbReference>
<dbReference type="InterPro" id="IPR000040">
    <property type="entry name" value="AML1_Runt"/>
</dbReference>
<keyword evidence="4" id="KW-0804">Transcription</keyword>
<dbReference type="Gene3D" id="4.10.770.10">
    <property type="entry name" value="Signal Protein Aml-1b, Chain A, domain 3"/>
    <property type="match status" value="1"/>
</dbReference>
<feature type="compositionally biased region" description="Low complexity" evidence="7">
    <location>
        <begin position="360"/>
        <end position="372"/>
    </location>
</feature>
<name>A0A674BMV1_SALTR</name>
<keyword evidence="3" id="KW-0238">DNA-binding</keyword>
<dbReference type="InterPro" id="IPR013711">
    <property type="entry name" value="RunxI_C_dom"/>
</dbReference>
<evidence type="ECO:0000313" key="9">
    <source>
        <dbReference type="Ensembl" id="ENSSTUP00000072583.1"/>
    </source>
</evidence>
<evidence type="ECO:0000256" key="1">
    <source>
        <dbReference type="ARBA" id="ARBA00004123"/>
    </source>
</evidence>
<evidence type="ECO:0000259" key="8">
    <source>
        <dbReference type="PROSITE" id="PS51062"/>
    </source>
</evidence>
<evidence type="ECO:0000256" key="5">
    <source>
        <dbReference type="ARBA" id="ARBA00023242"/>
    </source>
</evidence>
<gene>
    <name evidence="9" type="primary">RUNX1</name>
    <name evidence="9" type="synonym">LOC115196293</name>
</gene>
<protein>
    <submittedName>
        <fullName evidence="9">RUNX family transcription factor 1</fullName>
    </submittedName>
</protein>
<feature type="domain" description="Runt" evidence="8">
    <location>
        <begin position="173"/>
        <end position="326"/>
    </location>
</feature>
<dbReference type="Ensembl" id="ENSSTUT00000077045.1">
    <property type="protein sequence ID" value="ENSSTUP00000072583.1"/>
    <property type="gene ID" value="ENSSTUG00000031539.1"/>
</dbReference>
<keyword evidence="10" id="KW-1185">Reference proteome</keyword>
<evidence type="ECO:0000256" key="6">
    <source>
        <dbReference type="PIRSR" id="PIRSR009374-1"/>
    </source>
</evidence>
<dbReference type="GO" id="GO:0000981">
    <property type="term" value="F:DNA-binding transcription factor activity, RNA polymerase II-specific"/>
    <property type="evidence" value="ECO:0007669"/>
    <property type="project" value="TreeGrafter"/>
</dbReference>
<feature type="binding site" evidence="6">
    <location>
        <position position="260"/>
    </location>
    <ligand>
        <name>chloride</name>
        <dbReference type="ChEBI" id="CHEBI:17996"/>
        <label>1</label>
    </ligand>
</feature>
<dbReference type="Pfam" id="PF00853">
    <property type="entry name" value="Runt"/>
    <property type="match status" value="2"/>
</dbReference>
<proteinExistence type="predicted"/>
<feature type="compositionally biased region" description="Polar residues" evidence="7">
    <location>
        <begin position="30"/>
        <end position="47"/>
    </location>
</feature>
<dbReference type="PANTHER" id="PTHR11950">
    <property type="entry name" value="RUNT RELATED"/>
    <property type="match status" value="1"/>
</dbReference>
<accession>A0A674BMV1</accession>
<dbReference type="InterPro" id="IPR013524">
    <property type="entry name" value="Runt_dom"/>
</dbReference>
<organism evidence="9 10">
    <name type="scientific">Salmo trutta</name>
    <name type="common">Brown trout</name>
    <dbReference type="NCBI Taxonomy" id="8032"/>
    <lineage>
        <taxon>Eukaryota</taxon>
        <taxon>Metazoa</taxon>
        <taxon>Chordata</taxon>
        <taxon>Craniata</taxon>
        <taxon>Vertebrata</taxon>
        <taxon>Euteleostomi</taxon>
        <taxon>Actinopterygii</taxon>
        <taxon>Neopterygii</taxon>
        <taxon>Teleostei</taxon>
        <taxon>Protacanthopterygii</taxon>
        <taxon>Salmoniformes</taxon>
        <taxon>Salmonidae</taxon>
        <taxon>Salmoninae</taxon>
        <taxon>Salmo</taxon>
    </lineage>
</organism>
<dbReference type="PANTHER" id="PTHR11950:SF40">
    <property type="entry name" value="RUNT-RELATED TRANSCRIPTION FACTOR 1"/>
    <property type="match status" value="1"/>
</dbReference>
<dbReference type="GO" id="GO:0001503">
    <property type="term" value="P:ossification"/>
    <property type="evidence" value="ECO:0007669"/>
    <property type="project" value="TreeGrafter"/>
</dbReference>
<reference evidence="9" key="1">
    <citation type="submission" date="2025-08" db="UniProtKB">
        <authorList>
            <consortium name="Ensembl"/>
        </authorList>
    </citation>
    <scope>IDENTIFICATION</scope>
</reference>
<feature type="binding site" evidence="6">
    <location>
        <position position="264"/>
    </location>
    <ligand>
        <name>chloride</name>
        <dbReference type="ChEBI" id="CHEBI:17996"/>
        <label>1</label>
    </ligand>
</feature>
<evidence type="ECO:0000256" key="7">
    <source>
        <dbReference type="SAM" id="MobiDB-lite"/>
    </source>
</evidence>
<dbReference type="PRINTS" id="PR00967">
    <property type="entry name" value="ONCOGENEAML1"/>
</dbReference>
<dbReference type="GO" id="GO:0045595">
    <property type="term" value="P:regulation of cell differentiation"/>
    <property type="evidence" value="ECO:0007669"/>
    <property type="project" value="TreeGrafter"/>
</dbReference>
<dbReference type="GO" id="GO:0005634">
    <property type="term" value="C:nucleus"/>
    <property type="evidence" value="ECO:0007669"/>
    <property type="project" value="UniProtKB-SubCell"/>
</dbReference>
<feature type="compositionally biased region" description="Polar residues" evidence="7">
    <location>
        <begin position="501"/>
        <end position="517"/>
    </location>
</feature>